<comment type="caution">
    <text evidence="1">The sequence shown here is derived from an EMBL/GenBank/DDBJ whole genome shotgun (WGS) entry which is preliminary data.</text>
</comment>
<protein>
    <submittedName>
        <fullName evidence="1">Uncharacterized protein</fullName>
    </submittedName>
</protein>
<organism evidence="1">
    <name type="scientific">bioreactor metagenome</name>
    <dbReference type="NCBI Taxonomy" id="1076179"/>
    <lineage>
        <taxon>unclassified sequences</taxon>
        <taxon>metagenomes</taxon>
        <taxon>ecological metagenomes</taxon>
    </lineage>
</organism>
<dbReference type="EMBL" id="VSSQ01021989">
    <property type="protein sequence ID" value="MPM67969.1"/>
    <property type="molecule type" value="Genomic_DNA"/>
</dbReference>
<accession>A0A645BRB9</accession>
<dbReference type="AlphaFoldDB" id="A0A645BRB9"/>
<evidence type="ECO:0000313" key="1">
    <source>
        <dbReference type="EMBL" id="MPM67969.1"/>
    </source>
</evidence>
<reference evidence="1" key="1">
    <citation type="submission" date="2019-08" db="EMBL/GenBank/DDBJ databases">
        <authorList>
            <person name="Kucharzyk K."/>
            <person name="Murdoch R.W."/>
            <person name="Higgins S."/>
            <person name="Loffler F."/>
        </authorList>
    </citation>
    <scope>NUCLEOTIDE SEQUENCE</scope>
</reference>
<name>A0A645BRB9_9ZZZZ</name>
<proteinExistence type="predicted"/>
<gene>
    <name evidence="1" type="ORF">SDC9_114895</name>
</gene>
<sequence>MDLLLDPDGLESVFAQLQERKWPAPVVGYDFPGDGGTVLAQAEVAWPMKKIALLSKYGMEDASAFDSAGWRVLPLDDIRNGNASALFSTESQEKEAEKL</sequence>